<dbReference type="RefSeq" id="WP_162376324.1">
    <property type="nucleotide sequence ID" value="NZ_JBHTKN010000001.1"/>
</dbReference>
<organism evidence="2 3">
    <name type="scientific">Pseudoxanthomonas kaohsiungensis</name>
    <dbReference type="NCBI Taxonomy" id="283923"/>
    <lineage>
        <taxon>Bacteria</taxon>
        <taxon>Pseudomonadati</taxon>
        <taxon>Pseudomonadota</taxon>
        <taxon>Gammaproteobacteria</taxon>
        <taxon>Lysobacterales</taxon>
        <taxon>Lysobacteraceae</taxon>
        <taxon>Pseudoxanthomonas</taxon>
    </lineage>
</organism>
<evidence type="ECO:0000256" key="1">
    <source>
        <dbReference type="SAM" id="MobiDB-lite"/>
    </source>
</evidence>
<sequence>MINDLSEDRFPDLHVSVEADPFVDRVEWGNPSAQYIYTAALITSGATNLDELNGRLQAVQTAVDSALEGARFAGEGEWLYGCWVIPEEHPGLTASVLGEFDSRSHYPACELHAAMAVWLMVEARAALLVAELDEVNRLVIQASICLAHCFGEGGRSVVENHERAARTERARKAGSSPRPATQERNARMREEFESGMWRSRASAIEALAGKYHLSFDHVDSLMKGIPYRRQP</sequence>
<protein>
    <submittedName>
        <fullName evidence="2">Uncharacterized protein</fullName>
    </submittedName>
</protein>
<feature type="region of interest" description="Disordered" evidence="1">
    <location>
        <begin position="161"/>
        <end position="192"/>
    </location>
</feature>
<accession>A0ABW3LT47</accession>
<reference evidence="3" key="1">
    <citation type="journal article" date="2019" name="Int. J. Syst. Evol. Microbiol.">
        <title>The Global Catalogue of Microorganisms (GCM) 10K type strain sequencing project: providing services to taxonomists for standard genome sequencing and annotation.</title>
        <authorList>
            <consortium name="The Broad Institute Genomics Platform"/>
            <consortium name="The Broad Institute Genome Sequencing Center for Infectious Disease"/>
            <person name="Wu L."/>
            <person name="Ma J."/>
        </authorList>
    </citation>
    <scope>NUCLEOTIDE SEQUENCE [LARGE SCALE GENOMIC DNA]</scope>
    <source>
        <strain evidence="3">CCUG 55854</strain>
    </source>
</reference>
<proteinExistence type="predicted"/>
<keyword evidence="3" id="KW-1185">Reference proteome</keyword>
<dbReference type="Proteomes" id="UP001597033">
    <property type="component" value="Unassembled WGS sequence"/>
</dbReference>
<feature type="compositionally biased region" description="Basic and acidic residues" evidence="1">
    <location>
        <begin position="161"/>
        <end position="171"/>
    </location>
</feature>
<name>A0ABW3LT47_9GAMM</name>
<evidence type="ECO:0000313" key="2">
    <source>
        <dbReference type="EMBL" id="MFD1040822.1"/>
    </source>
</evidence>
<gene>
    <name evidence="2" type="ORF">ACFQ2N_00475</name>
</gene>
<dbReference type="EMBL" id="JBHTKN010000001">
    <property type="protein sequence ID" value="MFD1040822.1"/>
    <property type="molecule type" value="Genomic_DNA"/>
</dbReference>
<comment type="caution">
    <text evidence="2">The sequence shown here is derived from an EMBL/GenBank/DDBJ whole genome shotgun (WGS) entry which is preliminary data.</text>
</comment>
<evidence type="ECO:0000313" key="3">
    <source>
        <dbReference type="Proteomes" id="UP001597033"/>
    </source>
</evidence>